<dbReference type="GO" id="GO:0005509">
    <property type="term" value="F:calcium ion binding"/>
    <property type="evidence" value="ECO:0007669"/>
    <property type="project" value="InterPro"/>
</dbReference>
<evidence type="ECO:0000256" key="3">
    <source>
        <dbReference type="SAM" id="MobiDB-lite"/>
    </source>
</evidence>
<dbReference type="InterPro" id="IPR001343">
    <property type="entry name" value="Hemolysn_Ca-bd"/>
</dbReference>
<dbReference type="OrthoDB" id="7863760at2"/>
<dbReference type="PANTHER" id="PTHR38340:SF1">
    <property type="entry name" value="S-LAYER PROTEIN"/>
    <property type="match status" value="1"/>
</dbReference>
<dbReference type="Proteomes" id="UP000186019">
    <property type="component" value="Unassembled WGS sequence"/>
</dbReference>
<feature type="compositionally biased region" description="Acidic residues" evidence="3">
    <location>
        <begin position="172"/>
        <end position="184"/>
    </location>
</feature>
<evidence type="ECO:0000313" key="5">
    <source>
        <dbReference type="EMBL" id="SIR84804.1"/>
    </source>
</evidence>
<evidence type="ECO:0000256" key="2">
    <source>
        <dbReference type="ARBA" id="ARBA00022525"/>
    </source>
</evidence>
<evidence type="ECO:0000256" key="4">
    <source>
        <dbReference type="SAM" id="SignalP"/>
    </source>
</evidence>
<feature type="signal peptide" evidence="4">
    <location>
        <begin position="1"/>
        <end position="17"/>
    </location>
</feature>
<feature type="compositionally biased region" description="Gly residues" evidence="3">
    <location>
        <begin position="207"/>
        <end position="217"/>
    </location>
</feature>
<evidence type="ECO:0000313" key="6">
    <source>
        <dbReference type="Proteomes" id="UP000186019"/>
    </source>
</evidence>
<dbReference type="PANTHER" id="PTHR38340">
    <property type="entry name" value="S-LAYER PROTEIN"/>
    <property type="match status" value="1"/>
</dbReference>
<dbReference type="InterPro" id="IPR018511">
    <property type="entry name" value="Hemolysin-typ_Ca-bd_CS"/>
</dbReference>
<proteinExistence type="predicted"/>
<feature type="region of interest" description="Disordered" evidence="3">
    <location>
        <begin position="166"/>
        <end position="217"/>
    </location>
</feature>
<protein>
    <submittedName>
        <fullName evidence="5">Hemolysin-type calcium-binding repeat-containing protein</fullName>
    </submittedName>
</protein>
<feature type="chain" id="PRO_5009941314" evidence="4">
    <location>
        <begin position="18"/>
        <end position="384"/>
    </location>
</feature>
<keyword evidence="4" id="KW-0732">Signal</keyword>
<dbReference type="AlphaFoldDB" id="A0A1N7E9S7"/>
<feature type="region of interest" description="Disordered" evidence="3">
    <location>
        <begin position="26"/>
        <end position="132"/>
    </location>
</feature>
<dbReference type="InterPro" id="IPR011049">
    <property type="entry name" value="Serralysin-like_metalloprot_C"/>
</dbReference>
<dbReference type="RefSeq" id="WP_083686933.1">
    <property type="nucleotide sequence ID" value="NZ_FOAC01000001.1"/>
</dbReference>
<name>A0A1N7E9S7_9RHOB</name>
<dbReference type="PROSITE" id="PS00330">
    <property type="entry name" value="HEMOLYSIN_CALCIUM"/>
    <property type="match status" value="4"/>
</dbReference>
<feature type="compositionally biased region" description="Acidic residues" evidence="3">
    <location>
        <begin position="94"/>
        <end position="109"/>
    </location>
</feature>
<dbReference type="Gene3D" id="2.150.10.10">
    <property type="entry name" value="Serralysin-like metalloprotease, C-terminal"/>
    <property type="match status" value="4"/>
</dbReference>
<reference evidence="5 6" key="1">
    <citation type="submission" date="2017-01" db="EMBL/GenBank/DDBJ databases">
        <authorList>
            <person name="Mah S.A."/>
            <person name="Swanson W.J."/>
            <person name="Moy G.W."/>
            <person name="Vacquier V.D."/>
        </authorList>
    </citation>
    <scope>NUCLEOTIDE SEQUENCE [LARGE SCALE GENOMIC DNA]</scope>
    <source>
        <strain evidence="5 6">DSM 29590</strain>
    </source>
</reference>
<evidence type="ECO:0000256" key="1">
    <source>
        <dbReference type="ARBA" id="ARBA00004613"/>
    </source>
</evidence>
<accession>A0A1N7E9S7</accession>
<sequence length="384" mass="38827">MLMLAGLLGMVALGASALVGFSGYDEDEETARQDIPEEDADGADQSQSNVLDFMRPDPEWDAVTLDTPDAAQAFDAGAPEDPDLAGVDARSADAEADLDSDDAAEEADPPEEKITAGTAHDNSISGSDARDVANGYDGADTLTGAASDDQLWGGLGADWLSGGAGDDTLNGDADDDTLSGDEGDDKLYGHEGADDLSGGDGADSLVGGDGGDTLAGGAGDDTLHGGLGDDWLTGGRGSDILFGGWGNDTLSGLEQESETDDWDDLDVMDFLNGGGGDDVITAGAGDVVTTGEGADTVILGDWLSAAHQAEILDFEPDEDTLMVIYDDLQGDVPEVGLAADPEDAGLMRVIMNGVAIAAVNNAAGLNAGHITLLGSSLLESGLRG</sequence>
<dbReference type="EMBL" id="FTNV01000001">
    <property type="protein sequence ID" value="SIR84804.1"/>
    <property type="molecule type" value="Genomic_DNA"/>
</dbReference>
<keyword evidence="6" id="KW-1185">Reference proteome</keyword>
<keyword evidence="2" id="KW-0964">Secreted</keyword>
<dbReference type="SUPFAM" id="SSF51120">
    <property type="entry name" value="beta-Roll"/>
    <property type="match status" value="1"/>
</dbReference>
<dbReference type="Pfam" id="PF00353">
    <property type="entry name" value="HemolysinCabind"/>
    <property type="match status" value="4"/>
</dbReference>
<dbReference type="GO" id="GO:0005576">
    <property type="term" value="C:extracellular region"/>
    <property type="evidence" value="ECO:0007669"/>
    <property type="project" value="UniProtKB-SubCell"/>
</dbReference>
<comment type="subcellular location">
    <subcellularLocation>
        <location evidence="1">Secreted</location>
    </subcellularLocation>
</comment>
<dbReference type="InterPro" id="IPR050557">
    <property type="entry name" value="RTX_toxin/Mannuronan_C5-epim"/>
</dbReference>
<gene>
    <name evidence="5" type="ORF">SAMN05421666_0067</name>
</gene>
<organism evidence="5 6">
    <name type="scientific">Roseovarius nanhaiticus</name>
    <dbReference type="NCBI Taxonomy" id="573024"/>
    <lineage>
        <taxon>Bacteria</taxon>
        <taxon>Pseudomonadati</taxon>
        <taxon>Pseudomonadota</taxon>
        <taxon>Alphaproteobacteria</taxon>
        <taxon>Rhodobacterales</taxon>
        <taxon>Roseobacteraceae</taxon>
        <taxon>Roseovarius</taxon>
    </lineage>
</organism>
<dbReference type="PRINTS" id="PR00313">
    <property type="entry name" value="CABNDNGRPT"/>
</dbReference>
<dbReference type="STRING" id="573024.SAMN05216208_2067"/>